<dbReference type="AlphaFoldDB" id="A0A367YD33"/>
<keyword evidence="3" id="KW-1185">Reference proteome</keyword>
<accession>A0A367YD33</accession>
<evidence type="ECO:0000313" key="2">
    <source>
        <dbReference type="EMBL" id="RCK63768.1"/>
    </source>
</evidence>
<protein>
    <submittedName>
        <fullName evidence="2">Uncharacterized protein</fullName>
    </submittedName>
</protein>
<sequence length="440" mass="48395">MNVNQLRIPKTLHFADEISQLNNNFNSVNSYSNTNNSNNQNNNTPTSPTSPNGNNMSTKPRSINKFIKSNSKFFQECNNNSSSSSQNRNGRHVGANSGGGLKNGNVNRKTSNGNGKVLNGNSNGAYIKNGSGTPGSGGSMIYDIIELYMLPESAEQQKQRAQAKKKLLDPGVSKTTTSTTPATASKTTSPTKTKRGAGAKSQAELMNSLHKGYHQFFADESLGRQNTTPKTTPKPNTANLATQANGHGSSDAKQLSTKATPDENDENEERFENTEGTGGSSSCCDVLGNIVDVYDDDGNEDEVMEDAEEAHNANAKCHGFWWRTTTMVHKLRTLGHRSCSSSSANRMEGFQGHNSTKRRESVDEKLKSIFSDGTIEEKNLHDGFVQHQHQPLPKRRVTIQDKAEIIYPTSDLNYYKRRPLSSSHFQRKVSRKFSLFKKGF</sequence>
<name>A0A367YD33_9ASCO</name>
<feature type="compositionally biased region" description="Low complexity" evidence="1">
    <location>
        <begin position="78"/>
        <end position="88"/>
    </location>
</feature>
<feature type="region of interest" description="Disordered" evidence="1">
    <location>
        <begin position="223"/>
        <end position="281"/>
    </location>
</feature>
<reference evidence="2 3" key="1">
    <citation type="submission" date="2018-06" db="EMBL/GenBank/DDBJ databases">
        <title>Whole genome sequencing of Candida tropicalis (genome annotated by CSBL at Korea University).</title>
        <authorList>
            <person name="Ahn J."/>
        </authorList>
    </citation>
    <scope>NUCLEOTIDE SEQUENCE [LARGE SCALE GENOMIC DNA]</scope>
    <source>
        <strain evidence="2 3">ATCC 20962</strain>
    </source>
</reference>
<feature type="compositionally biased region" description="Low complexity" evidence="1">
    <location>
        <begin position="26"/>
        <end position="58"/>
    </location>
</feature>
<feature type="compositionally biased region" description="Polar residues" evidence="1">
    <location>
        <begin position="104"/>
        <end position="121"/>
    </location>
</feature>
<organism evidence="2 3">
    <name type="scientific">Candida viswanathii</name>
    <dbReference type="NCBI Taxonomy" id="5486"/>
    <lineage>
        <taxon>Eukaryota</taxon>
        <taxon>Fungi</taxon>
        <taxon>Dikarya</taxon>
        <taxon>Ascomycota</taxon>
        <taxon>Saccharomycotina</taxon>
        <taxon>Pichiomycetes</taxon>
        <taxon>Debaryomycetaceae</taxon>
        <taxon>Candida/Lodderomyces clade</taxon>
        <taxon>Candida</taxon>
    </lineage>
</organism>
<feature type="region of interest" description="Disordered" evidence="1">
    <location>
        <begin position="26"/>
        <end position="61"/>
    </location>
</feature>
<evidence type="ECO:0000256" key="1">
    <source>
        <dbReference type="SAM" id="MobiDB-lite"/>
    </source>
</evidence>
<evidence type="ECO:0000313" key="3">
    <source>
        <dbReference type="Proteomes" id="UP000253472"/>
    </source>
</evidence>
<dbReference type="Proteomes" id="UP000253472">
    <property type="component" value="Unassembled WGS sequence"/>
</dbReference>
<feature type="region of interest" description="Disordered" evidence="1">
    <location>
        <begin position="75"/>
        <end position="121"/>
    </location>
</feature>
<comment type="caution">
    <text evidence="2">The sequence shown here is derived from an EMBL/GenBank/DDBJ whole genome shotgun (WGS) entry which is preliminary data.</text>
</comment>
<gene>
    <name evidence="2" type="ORF">Cantr_10484</name>
</gene>
<feature type="compositionally biased region" description="Polar residues" evidence="1">
    <location>
        <begin position="238"/>
        <end position="259"/>
    </location>
</feature>
<feature type="region of interest" description="Disordered" evidence="1">
    <location>
        <begin position="338"/>
        <end position="363"/>
    </location>
</feature>
<dbReference type="OrthoDB" id="4018979at2759"/>
<feature type="compositionally biased region" description="Low complexity" evidence="1">
    <location>
        <begin position="226"/>
        <end position="237"/>
    </location>
</feature>
<dbReference type="EMBL" id="QLNQ01000023">
    <property type="protein sequence ID" value="RCK63768.1"/>
    <property type="molecule type" value="Genomic_DNA"/>
</dbReference>
<feature type="region of interest" description="Disordered" evidence="1">
    <location>
        <begin position="158"/>
        <end position="201"/>
    </location>
</feature>
<feature type="compositionally biased region" description="Low complexity" evidence="1">
    <location>
        <begin position="173"/>
        <end position="191"/>
    </location>
</feature>
<proteinExistence type="predicted"/>